<reference evidence="3 4" key="1">
    <citation type="submission" date="2019-11" db="EMBL/GenBank/DDBJ databases">
        <authorList>
            <person name="Cao P."/>
        </authorList>
    </citation>
    <scope>NUCLEOTIDE SEQUENCE [LARGE SCALE GENOMIC DNA]</scope>
    <source>
        <strain evidence="3 4">NEAU-AAG5</strain>
    </source>
</reference>
<organism evidence="3 4">
    <name type="scientific">Actinomadura litoris</name>
    <dbReference type="NCBI Taxonomy" id="2678616"/>
    <lineage>
        <taxon>Bacteria</taxon>
        <taxon>Bacillati</taxon>
        <taxon>Actinomycetota</taxon>
        <taxon>Actinomycetes</taxon>
        <taxon>Streptosporangiales</taxon>
        <taxon>Thermomonosporaceae</taxon>
        <taxon>Actinomadura</taxon>
    </lineage>
</organism>
<dbReference type="SUPFAM" id="SSF50475">
    <property type="entry name" value="FMN-binding split barrel"/>
    <property type="match status" value="1"/>
</dbReference>
<evidence type="ECO:0000313" key="4">
    <source>
        <dbReference type="Proteomes" id="UP000432015"/>
    </source>
</evidence>
<evidence type="ECO:0000313" key="3">
    <source>
        <dbReference type="EMBL" id="MUN36898.1"/>
    </source>
</evidence>
<evidence type="ECO:0000256" key="1">
    <source>
        <dbReference type="SAM" id="MobiDB-lite"/>
    </source>
</evidence>
<accession>A0A7K1KXG6</accession>
<name>A0A7K1KXG6_9ACTN</name>
<dbReference type="RefSeq" id="WP_156215940.1">
    <property type="nucleotide sequence ID" value="NZ_WOFH01000003.1"/>
</dbReference>
<dbReference type="InterPro" id="IPR012349">
    <property type="entry name" value="Split_barrel_FMN-bd"/>
</dbReference>
<dbReference type="InterPro" id="IPR011576">
    <property type="entry name" value="Pyridox_Oxase_N"/>
</dbReference>
<feature type="domain" description="Pyridoxamine 5'-phosphate oxidase N-terminal" evidence="2">
    <location>
        <begin position="38"/>
        <end position="130"/>
    </location>
</feature>
<dbReference type="Gene3D" id="2.30.110.10">
    <property type="entry name" value="Electron Transport, Fmn-binding Protein, Chain A"/>
    <property type="match status" value="1"/>
</dbReference>
<dbReference type="AlphaFoldDB" id="A0A7K1KXG6"/>
<gene>
    <name evidence="3" type="ORF">GNZ18_09850</name>
</gene>
<dbReference type="EMBL" id="WOFH01000003">
    <property type="protein sequence ID" value="MUN36898.1"/>
    <property type="molecule type" value="Genomic_DNA"/>
</dbReference>
<dbReference type="Pfam" id="PF01243">
    <property type="entry name" value="PNPOx_N"/>
    <property type="match status" value="1"/>
</dbReference>
<protein>
    <submittedName>
        <fullName evidence="3">Pyridoxamine 5'-phosphate oxidase</fullName>
    </submittedName>
</protein>
<dbReference type="Proteomes" id="UP000432015">
    <property type="component" value="Unassembled WGS sequence"/>
</dbReference>
<dbReference type="PANTHER" id="PTHR42815:SF2">
    <property type="entry name" value="FAD-BINDING, PUTATIVE (AFU_ORTHOLOGUE AFUA_6G07600)-RELATED"/>
    <property type="match status" value="1"/>
</dbReference>
<feature type="region of interest" description="Disordered" evidence="1">
    <location>
        <begin position="159"/>
        <end position="200"/>
    </location>
</feature>
<comment type="caution">
    <text evidence="3">The sequence shown here is derived from an EMBL/GenBank/DDBJ whole genome shotgun (WGS) entry which is preliminary data.</text>
</comment>
<keyword evidence="4" id="KW-1185">Reference proteome</keyword>
<proteinExistence type="predicted"/>
<sequence length="200" mass="22565">MDPDDFYSEDSRRFQRRFGTENLAAHLSRRYVLERLEPVHMDWIRGADAVYLATVSPDGQPECSYKGGVPGFVNVLDDRTLEIPSYDGNGMFRTLGNAVTGRVSLLFLLPRVPAKLRINGESEVLTDHHVTGRHVGAEAVVRVFVRQVFENCPRYLHDPATGEPSAHCPRPGYRPPDAAWKQKPEYDGILPHPDSERVLE</sequence>
<dbReference type="PANTHER" id="PTHR42815">
    <property type="entry name" value="FAD-BINDING, PUTATIVE (AFU_ORTHOLOGUE AFUA_6G07600)-RELATED"/>
    <property type="match status" value="1"/>
</dbReference>
<evidence type="ECO:0000259" key="2">
    <source>
        <dbReference type="Pfam" id="PF01243"/>
    </source>
</evidence>